<evidence type="ECO:0000313" key="3">
    <source>
        <dbReference type="EMBL" id="CAD7230319.1"/>
    </source>
</evidence>
<dbReference type="Pfam" id="PF10350">
    <property type="entry name" value="DUF2428"/>
    <property type="match status" value="1"/>
</dbReference>
<protein>
    <recommendedName>
        <fullName evidence="2">DUF2428 domain-containing protein</fullName>
    </recommendedName>
</protein>
<reference evidence="3" key="1">
    <citation type="submission" date="2020-11" db="EMBL/GenBank/DDBJ databases">
        <authorList>
            <person name="Tran Van P."/>
        </authorList>
    </citation>
    <scope>NUCLEOTIDE SEQUENCE</scope>
</reference>
<dbReference type="GO" id="GO:0030488">
    <property type="term" value="P:tRNA methylation"/>
    <property type="evidence" value="ECO:0007669"/>
    <property type="project" value="TreeGrafter"/>
</dbReference>
<accession>A0A7R8WKI0</accession>
<dbReference type="GO" id="GO:0005829">
    <property type="term" value="C:cytosol"/>
    <property type="evidence" value="ECO:0007669"/>
    <property type="project" value="TreeGrafter"/>
</dbReference>
<dbReference type="InterPro" id="IPR019442">
    <property type="entry name" value="THADA/TRM732_DUF2428"/>
</dbReference>
<sequence length="1129" mass="127353">MSMTLLPQWHRNALADVRSEADVMPVSRRSGGLPFLIKALMPPRETVKEKDHQFFPLKVTVNFLMNQIRESTRDSHMRIHCYHILASLLRDHRNAKGIGMFLSDLIKLPFSVDAGTSYLALMPPRETVKEKDHQFFPLKVTVNFLMNQIRESTRDSHIRIHCYHILASLLRDHRNAKGIGMFLSDLIKLPFSVDAGTSYLEENATNLFLRALIPRIFGQGEDKTMTAKAFLEEFDVSGLFQRFLDNPGNKPRSHLYTTLLLLAKIRATPSTLEFMEPFRPLLLRTMQHDEHGIRVAAFEALVCTYLPGDYDLMLLDTLRLLQRKETSVNFQAAALTGMTKFLDENSEILRDPGSKEHIAGCVQEKLDSLFGLNDVVGWALLHLVASLTAYTGVKFSFKSRIPDTKSRSFQCAYFSAIVLNCETQDVEGIIEDFLTKCEADVDSLLLAFSVFSQRHVVEVRNYYVGIPLFRKDFTPSIPFLIKIFQDNFLSVPKVGLASCVLALRDLQEPSPELHKMVQTWINESKYSVNYRAAAVVVAASNHWLHLAPFRTAATLLVDQDLSDDIKFALSSTFSDIVKHSTDRLSAWYEAKMLCDLLVQLVDEDRSFWAVLEGHGSEVLFHVLIHLAEALHATPLGFVPAPLRSRPMTAPLSTAPPRSIQIPCRRIPDTQSRSFQCAYFSALVLNCETQDVEGIIEDFLSKCEADVDSLHLAFSVFSQRHVVEVRNYYVGIPLFRKDFTPSIPFLIKIFKDNFLSVPKVGLASCVLALRDLQEPSPELHKMVQRWINESKYSVNYRAAAVVVAASNHWFHLAPFRTAATLLVDQDLSDDIKFALSSTFSDIVNHSTDRLSAWYEAKMLCDLLVQLVDEDRSFWAVLEGHGSEVLFHVLIHLAEALDATPDRGLFPSEMDRGALGMTFHRVLCHVQKKQWSPTSIKRKWPTENLHSDKFWHRAALPPKTKTAKRADHVEPVLSTPKTTTKKLTERISVCETTSPIPINDLSANIVELQCEFPCNVIIEANVSISLTHTFTADLAAEAMPALEAHRPLSKMLWRDTTCLLDEIDANFSDSATQSLEDSCSVPAVGDFKPVQELNGWAGLPACDNFRVIVYDFVGGDRGEMQRVAISVLTEE</sequence>
<dbReference type="InterPro" id="IPR016024">
    <property type="entry name" value="ARM-type_fold"/>
</dbReference>
<proteinExistence type="inferred from homology"/>
<dbReference type="EMBL" id="OB662610">
    <property type="protein sequence ID" value="CAD7230319.1"/>
    <property type="molecule type" value="Genomic_DNA"/>
</dbReference>
<name>A0A7R8WKI0_9CRUS</name>
<comment type="similarity">
    <text evidence="1">Belongs to the THADA family.</text>
</comment>
<dbReference type="AlphaFoldDB" id="A0A7R8WKI0"/>
<feature type="domain" description="DUF2428" evidence="2">
    <location>
        <begin position="5"/>
        <end position="108"/>
    </location>
</feature>
<gene>
    <name evidence="3" type="ORF">CTOB1V02_LOCUS8180</name>
</gene>
<dbReference type="InterPro" id="IPR051954">
    <property type="entry name" value="tRNA_methyltransferase_THADA"/>
</dbReference>
<organism evidence="3">
    <name type="scientific">Cyprideis torosa</name>
    <dbReference type="NCBI Taxonomy" id="163714"/>
    <lineage>
        <taxon>Eukaryota</taxon>
        <taxon>Metazoa</taxon>
        <taxon>Ecdysozoa</taxon>
        <taxon>Arthropoda</taxon>
        <taxon>Crustacea</taxon>
        <taxon>Oligostraca</taxon>
        <taxon>Ostracoda</taxon>
        <taxon>Podocopa</taxon>
        <taxon>Podocopida</taxon>
        <taxon>Cytherocopina</taxon>
        <taxon>Cytheroidea</taxon>
        <taxon>Cytherideidae</taxon>
        <taxon>Cyprideis</taxon>
    </lineage>
</organism>
<dbReference type="PANTHER" id="PTHR14387:SF0">
    <property type="entry name" value="DUF2428 DOMAIN-CONTAINING PROTEIN"/>
    <property type="match status" value="1"/>
</dbReference>
<dbReference type="SUPFAM" id="SSF48371">
    <property type="entry name" value="ARM repeat"/>
    <property type="match status" value="1"/>
</dbReference>
<evidence type="ECO:0000256" key="1">
    <source>
        <dbReference type="ARBA" id="ARBA00010409"/>
    </source>
</evidence>
<evidence type="ECO:0000259" key="2">
    <source>
        <dbReference type="Pfam" id="PF10350"/>
    </source>
</evidence>
<dbReference type="PANTHER" id="PTHR14387">
    <property type="entry name" value="THADA/DEATH RECEPTOR INTERACTING PROTEIN"/>
    <property type="match status" value="1"/>
</dbReference>